<keyword evidence="1" id="KW-0732">Signal</keyword>
<dbReference type="eggNOG" id="ENOG502SI34">
    <property type="taxonomic scope" value="Eukaryota"/>
</dbReference>
<keyword evidence="3" id="KW-1185">Reference proteome</keyword>
<dbReference type="Gene3D" id="3.40.50.1820">
    <property type="entry name" value="alpha/beta hydrolase"/>
    <property type="match status" value="1"/>
</dbReference>
<dbReference type="PANTHER" id="PTHR22538:SF1">
    <property type="entry name" value="VWFD DOMAIN-CONTAINING PROTEIN"/>
    <property type="match status" value="1"/>
</dbReference>
<name>V9EE32_PHYNI</name>
<gene>
    <name evidence="2" type="ORF">F443_16588</name>
</gene>
<evidence type="ECO:0000256" key="1">
    <source>
        <dbReference type="SAM" id="SignalP"/>
    </source>
</evidence>
<sequence>MLVMRLGIISAITLLGLTQPTDAASSSTVGTSLNDVPSVKLHVTFKRKSMNLHGHSEFDIYATPVVADNGASVLYNSYATFNDDDSEFTYTLVDGSAYLTTTDASDVETVQCLPSNTLPFDEILPALNMATSIPSASIGGKSVDCESGKLFKTTFAGSHYAICASGEAGFTAYSSDLDITVEYLDGPVSVSKPELTDESTSCEVVQEATSLTPTALALATGSKIPSGSSRKLRQESHMAMEATECKTCPTTPRPCIFLHGLGNPNDVAELQDTPKLTRRKFGDMHGHAPCCSEIKYAVMNTKDAGWRNDTLQHKYCDFALSMSKTSDVATGTIDRTIIVTHSMGGLVLAHALATGKCRFSDTTSWVSLSPPMTGSMAVDYLMGACHNGTSGITEKLYDLVGQCPLNTARKSTIYQGGEFSSPSIDAAYVAAQKAYRDNVAAAMCSDSYVGLFSTYQAKCILAGTVIPHKSKKNDALVEFNSCLGGLDENLFGNHYLDTFYKPQLNHADTAFLNGDGLLKNSQKPKKWFECLQL</sequence>
<dbReference type="AlphaFoldDB" id="V9EE32"/>
<dbReference type="HOGENOM" id="CLU_028087_0_0_1"/>
<evidence type="ECO:0000313" key="2">
    <source>
        <dbReference type="EMBL" id="ETI37414.1"/>
    </source>
</evidence>
<dbReference type="SUPFAM" id="SSF53474">
    <property type="entry name" value="alpha/beta-Hydrolases"/>
    <property type="match status" value="1"/>
</dbReference>
<dbReference type="PANTHER" id="PTHR22538">
    <property type="entry name" value="CILIA- AND FLAGELLA-ASSOCIATED PROTEIN 74"/>
    <property type="match status" value="1"/>
</dbReference>
<reference evidence="2 3" key="1">
    <citation type="submission" date="2013-11" db="EMBL/GenBank/DDBJ databases">
        <title>The Genome Sequence of Phytophthora parasitica P1569.</title>
        <authorList>
            <consortium name="The Broad Institute Genomics Platform"/>
            <person name="Russ C."/>
            <person name="Tyler B."/>
            <person name="Panabieres F."/>
            <person name="Shan W."/>
            <person name="Tripathy S."/>
            <person name="Grunwald N."/>
            <person name="Machado M."/>
            <person name="Johnson C.S."/>
            <person name="Arredondo F."/>
            <person name="Hong C."/>
            <person name="Coffey M."/>
            <person name="Young S.K."/>
            <person name="Zeng Q."/>
            <person name="Gargeya S."/>
            <person name="Fitzgerald M."/>
            <person name="Abouelleil A."/>
            <person name="Alvarado L."/>
            <person name="Chapman S.B."/>
            <person name="Gainer-Dewar J."/>
            <person name="Goldberg J."/>
            <person name="Griggs A."/>
            <person name="Gujja S."/>
            <person name="Hansen M."/>
            <person name="Howarth C."/>
            <person name="Imamovic A."/>
            <person name="Ireland A."/>
            <person name="Larimer J."/>
            <person name="McCowan C."/>
            <person name="Murphy C."/>
            <person name="Pearson M."/>
            <person name="Poon T.W."/>
            <person name="Priest M."/>
            <person name="Roberts A."/>
            <person name="Saif S."/>
            <person name="Shea T."/>
            <person name="Sykes S."/>
            <person name="Wortman J."/>
            <person name="Nusbaum C."/>
            <person name="Birren B."/>
        </authorList>
    </citation>
    <scope>NUCLEOTIDE SEQUENCE [LARGE SCALE GENOMIC DNA]</scope>
    <source>
        <strain evidence="2 3">P1569</strain>
    </source>
</reference>
<feature type="chain" id="PRO_5004775364" description="GPI inositol-deacylase" evidence="1">
    <location>
        <begin position="24"/>
        <end position="533"/>
    </location>
</feature>
<proteinExistence type="predicted"/>
<comment type="caution">
    <text evidence="2">The sequence shown here is derived from an EMBL/GenBank/DDBJ whole genome shotgun (WGS) entry which is preliminary data.</text>
</comment>
<organism evidence="2 3">
    <name type="scientific">Phytophthora nicotianae P1569</name>
    <dbReference type="NCBI Taxonomy" id="1317065"/>
    <lineage>
        <taxon>Eukaryota</taxon>
        <taxon>Sar</taxon>
        <taxon>Stramenopiles</taxon>
        <taxon>Oomycota</taxon>
        <taxon>Peronosporomycetes</taxon>
        <taxon>Peronosporales</taxon>
        <taxon>Peronosporaceae</taxon>
        <taxon>Phytophthora</taxon>
    </lineage>
</organism>
<accession>V9EE32</accession>
<dbReference type="OrthoDB" id="155775at2759"/>
<dbReference type="InterPro" id="IPR029058">
    <property type="entry name" value="AB_hydrolase_fold"/>
</dbReference>
<protein>
    <recommendedName>
        <fullName evidence="4">GPI inositol-deacylase</fullName>
    </recommendedName>
</protein>
<dbReference type="Proteomes" id="UP000018721">
    <property type="component" value="Unassembled WGS sequence"/>
</dbReference>
<evidence type="ECO:0000313" key="3">
    <source>
        <dbReference type="Proteomes" id="UP000018721"/>
    </source>
</evidence>
<dbReference type="EMBL" id="ANIZ01002899">
    <property type="protein sequence ID" value="ETI37414.1"/>
    <property type="molecule type" value="Genomic_DNA"/>
</dbReference>
<feature type="signal peptide" evidence="1">
    <location>
        <begin position="1"/>
        <end position="23"/>
    </location>
</feature>
<evidence type="ECO:0008006" key="4">
    <source>
        <dbReference type="Google" id="ProtNLM"/>
    </source>
</evidence>